<evidence type="ECO:0000256" key="3">
    <source>
        <dbReference type="ARBA" id="ARBA00023163"/>
    </source>
</evidence>
<dbReference type="InterPro" id="IPR019888">
    <property type="entry name" value="Tscrpt_reg_AsnC-like"/>
</dbReference>
<proteinExistence type="predicted"/>
<organism evidence="6 7">
    <name type="scientific">Vogesella indigofera</name>
    <name type="common">Pseudomonas indigofera</name>
    <dbReference type="NCBI Taxonomy" id="45465"/>
    <lineage>
        <taxon>Bacteria</taxon>
        <taxon>Pseudomonadati</taxon>
        <taxon>Pseudomonadota</taxon>
        <taxon>Betaproteobacteria</taxon>
        <taxon>Neisseriales</taxon>
        <taxon>Chromobacteriaceae</taxon>
        <taxon>Vogesella</taxon>
    </lineage>
</organism>
<dbReference type="FunFam" id="1.10.10.10:FF:000186">
    <property type="entry name" value="AsnC family transcriptional regulator"/>
    <property type="match status" value="1"/>
</dbReference>
<dbReference type="PANTHER" id="PTHR30154:SF53">
    <property type="entry name" value="HTH-TYPE TRANSCRIPTIONAL REGULATOR LRPC"/>
    <property type="match status" value="1"/>
</dbReference>
<dbReference type="Proteomes" id="UP000279384">
    <property type="component" value="Unassembled WGS sequence"/>
</dbReference>
<dbReference type="GO" id="GO:0005829">
    <property type="term" value="C:cytosol"/>
    <property type="evidence" value="ECO:0007669"/>
    <property type="project" value="TreeGrafter"/>
</dbReference>
<dbReference type="GO" id="GO:0006355">
    <property type="term" value="P:regulation of DNA-templated transcription"/>
    <property type="evidence" value="ECO:0007669"/>
    <property type="project" value="UniProtKB-ARBA"/>
</dbReference>
<feature type="domain" description="HTH asnC-type" evidence="4">
    <location>
        <begin position="1"/>
        <end position="62"/>
    </location>
</feature>
<evidence type="ECO:0000256" key="2">
    <source>
        <dbReference type="ARBA" id="ARBA00023125"/>
    </source>
</evidence>
<dbReference type="GO" id="GO:0043565">
    <property type="term" value="F:sequence-specific DNA binding"/>
    <property type="evidence" value="ECO:0007669"/>
    <property type="project" value="InterPro"/>
</dbReference>
<protein>
    <submittedName>
        <fullName evidence="5 6">AsnC family transcriptional regulator</fullName>
    </submittedName>
</protein>
<accession>A0A495BGV0</accession>
<dbReference type="Proteomes" id="UP001221566">
    <property type="component" value="Unassembled WGS sequence"/>
</dbReference>
<dbReference type="GO" id="GO:0043200">
    <property type="term" value="P:response to amino acid"/>
    <property type="evidence" value="ECO:0007669"/>
    <property type="project" value="TreeGrafter"/>
</dbReference>
<keyword evidence="2" id="KW-0238">DNA-binding</keyword>
<dbReference type="RefSeq" id="WP_047965834.1">
    <property type="nucleotide sequence ID" value="NZ_JAQQKY010000001.1"/>
</dbReference>
<reference evidence="6 7" key="1">
    <citation type="submission" date="2018-10" db="EMBL/GenBank/DDBJ databases">
        <title>Genomic Encyclopedia of Type Strains, Phase IV (KMG-IV): sequencing the most valuable type-strain genomes for metagenomic binning, comparative biology and taxonomic classification.</title>
        <authorList>
            <person name="Goeker M."/>
        </authorList>
    </citation>
    <scope>NUCLEOTIDE SEQUENCE [LARGE SCALE GENOMIC DNA]</scope>
    <source>
        <strain evidence="6 7">DSM 3303</strain>
    </source>
</reference>
<dbReference type="InterPro" id="IPR011991">
    <property type="entry name" value="ArsR-like_HTH"/>
</dbReference>
<gene>
    <name evidence="6" type="ORF">C8E02_1533</name>
    <name evidence="5" type="ORF">PQU93_00940</name>
</gene>
<dbReference type="EMBL" id="JAQQKY010000001">
    <property type="protein sequence ID" value="MDC7689354.1"/>
    <property type="molecule type" value="Genomic_DNA"/>
</dbReference>
<dbReference type="PRINTS" id="PR00033">
    <property type="entry name" value="HTHASNC"/>
</dbReference>
<dbReference type="Gene3D" id="1.10.10.10">
    <property type="entry name" value="Winged helix-like DNA-binding domain superfamily/Winged helix DNA-binding domain"/>
    <property type="match status" value="1"/>
</dbReference>
<keyword evidence="8" id="KW-1185">Reference proteome</keyword>
<evidence type="ECO:0000313" key="5">
    <source>
        <dbReference type="EMBL" id="MDC7689354.1"/>
    </source>
</evidence>
<evidence type="ECO:0000313" key="6">
    <source>
        <dbReference type="EMBL" id="RKQ60189.1"/>
    </source>
</evidence>
<evidence type="ECO:0000313" key="8">
    <source>
        <dbReference type="Proteomes" id="UP001221566"/>
    </source>
</evidence>
<dbReference type="InterPro" id="IPR011008">
    <property type="entry name" value="Dimeric_a/b-barrel"/>
</dbReference>
<name>A0A495BGV0_VOGIN</name>
<comment type="caution">
    <text evidence="6">The sequence shown here is derived from an EMBL/GenBank/DDBJ whole genome shotgun (WGS) entry which is preliminary data.</text>
</comment>
<dbReference type="InterPro" id="IPR019887">
    <property type="entry name" value="Tscrpt_reg_AsnC/Lrp_C"/>
</dbReference>
<dbReference type="Gene3D" id="3.30.70.920">
    <property type="match status" value="1"/>
</dbReference>
<dbReference type="SUPFAM" id="SSF54909">
    <property type="entry name" value="Dimeric alpha+beta barrel"/>
    <property type="match status" value="1"/>
</dbReference>
<dbReference type="InterPro" id="IPR000485">
    <property type="entry name" value="AsnC-type_HTH_dom"/>
</dbReference>
<evidence type="ECO:0000259" key="4">
    <source>
        <dbReference type="PROSITE" id="PS50956"/>
    </source>
</evidence>
<dbReference type="SUPFAM" id="SSF46785">
    <property type="entry name" value="Winged helix' DNA-binding domain"/>
    <property type="match status" value="1"/>
</dbReference>
<keyword evidence="1" id="KW-0805">Transcription regulation</keyword>
<dbReference type="Pfam" id="PF01037">
    <property type="entry name" value="AsnC_trans_reg"/>
    <property type="match status" value="1"/>
</dbReference>
<dbReference type="Pfam" id="PF13404">
    <property type="entry name" value="HTH_AsnC-type"/>
    <property type="match status" value="1"/>
</dbReference>
<dbReference type="InterPro" id="IPR036388">
    <property type="entry name" value="WH-like_DNA-bd_sf"/>
</dbReference>
<dbReference type="PROSITE" id="PS50956">
    <property type="entry name" value="HTH_ASNC_2"/>
    <property type="match status" value="1"/>
</dbReference>
<evidence type="ECO:0000313" key="7">
    <source>
        <dbReference type="Proteomes" id="UP000279384"/>
    </source>
</evidence>
<dbReference type="EMBL" id="RBID01000013">
    <property type="protein sequence ID" value="RKQ60189.1"/>
    <property type="molecule type" value="Genomic_DNA"/>
</dbReference>
<dbReference type="InterPro" id="IPR036390">
    <property type="entry name" value="WH_DNA-bd_sf"/>
</dbReference>
<dbReference type="CDD" id="cd00090">
    <property type="entry name" value="HTH_ARSR"/>
    <property type="match status" value="1"/>
</dbReference>
<reference evidence="5 8" key="2">
    <citation type="submission" date="2023-01" db="EMBL/GenBank/DDBJ databases">
        <title>Novel species of the genus Vogesella isolated from rivers.</title>
        <authorList>
            <person name="Lu H."/>
        </authorList>
    </citation>
    <scope>NUCLEOTIDE SEQUENCE [LARGE SCALE GENOMIC DNA]</scope>
    <source>
        <strain evidence="5 8">SH7W</strain>
    </source>
</reference>
<keyword evidence="3" id="KW-0804">Transcription</keyword>
<evidence type="ECO:0000256" key="1">
    <source>
        <dbReference type="ARBA" id="ARBA00023015"/>
    </source>
</evidence>
<dbReference type="PANTHER" id="PTHR30154">
    <property type="entry name" value="LEUCINE-RESPONSIVE REGULATORY PROTEIN"/>
    <property type="match status" value="1"/>
</dbReference>
<dbReference type="AlphaFoldDB" id="A0A495BGV0"/>
<dbReference type="SMART" id="SM00344">
    <property type="entry name" value="HTH_ASNC"/>
    <property type="match status" value="1"/>
</dbReference>
<sequence length="147" mass="16407">MDKFDRKIIAALHENARLSYAELARRVSLSAPAVAERVEKLERSGVITGYRAIINPEKLGYPIQCLIELTVKNLEYYGVLETLKTMPEITECYSITGSSGLMIKVAVDNMATLQQVIARLMQYGDTKTSIVIDVPVGARMPGWRDDE</sequence>